<dbReference type="OMA" id="YLPWIHI"/>
<dbReference type="InterPro" id="IPR010099">
    <property type="entry name" value="SDR39U1"/>
</dbReference>
<organism evidence="3 4">
    <name type="scientific">Strigamia maritima</name>
    <name type="common">European centipede</name>
    <name type="synonym">Geophilus maritimus</name>
    <dbReference type="NCBI Taxonomy" id="126957"/>
    <lineage>
        <taxon>Eukaryota</taxon>
        <taxon>Metazoa</taxon>
        <taxon>Ecdysozoa</taxon>
        <taxon>Arthropoda</taxon>
        <taxon>Myriapoda</taxon>
        <taxon>Chilopoda</taxon>
        <taxon>Pleurostigmophora</taxon>
        <taxon>Geophilomorpha</taxon>
        <taxon>Linotaeniidae</taxon>
        <taxon>Strigamia</taxon>
    </lineage>
</organism>
<dbReference type="PANTHER" id="PTHR11092">
    <property type="entry name" value="SUGAR NUCLEOTIDE EPIMERASE RELATED"/>
    <property type="match status" value="1"/>
</dbReference>
<dbReference type="InterPro" id="IPR001509">
    <property type="entry name" value="Epimerase_deHydtase"/>
</dbReference>
<evidence type="ECO:0000259" key="1">
    <source>
        <dbReference type="Pfam" id="PF01370"/>
    </source>
</evidence>
<reference evidence="4" key="1">
    <citation type="submission" date="2011-05" db="EMBL/GenBank/DDBJ databases">
        <authorList>
            <person name="Richards S.R."/>
            <person name="Qu J."/>
            <person name="Jiang H."/>
            <person name="Jhangiani S.N."/>
            <person name="Agravi P."/>
            <person name="Goodspeed R."/>
            <person name="Gross S."/>
            <person name="Mandapat C."/>
            <person name="Jackson L."/>
            <person name="Mathew T."/>
            <person name="Pu L."/>
            <person name="Thornton R."/>
            <person name="Saada N."/>
            <person name="Wilczek-Boney K.B."/>
            <person name="Lee S."/>
            <person name="Kovar C."/>
            <person name="Wu Y."/>
            <person name="Scherer S.E."/>
            <person name="Worley K.C."/>
            <person name="Muzny D.M."/>
            <person name="Gibbs R."/>
        </authorList>
    </citation>
    <scope>NUCLEOTIDE SEQUENCE</scope>
    <source>
        <strain evidence="4">Brora</strain>
    </source>
</reference>
<evidence type="ECO:0000313" key="4">
    <source>
        <dbReference type="Proteomes" id="UP000014500"/>
    </source>
</evidence>
<dbReference type="PANTHER" id="PTHR11092:SF0">
    <property type="entry name" value="EPIMERASE FAMILY PROTEIN SDR39U1"/>
    <property type="match status" value="1"/>
</dbReference>
<protein>
    <recommendedName>
        <fullName evidence="5">DUF1731 domain-containing protein</fullName>
    </recommendedName>
</protein>
<dbReference type="Proteomes" id="UP000014500">
    <property type="component" value="Unassembled WGS sequence"/>
</dbReference>
<sequence length="319" mass="35096">MATQKMVGNVGSTLGTVIIGGGRGFIGAALTRTLRLKGYNVIIVSRQPAPYAITWSKVEKDGLPECFAVVNVAGQNVLDFTRRWTPGFQQNVWASRVNTNKALSQAINKMSKQPEVFVTVSGVGYYKPSLTEEYTEDSQGGNFDYFSRLCTDWENAAKLSGTTTRRVTIRSGVVLGRQGGMIKQIFLPFYIGTGGPIGDGKQYFPWIHLQDTVGIFIHAIENKNVSGILNGVAPHLITNGEFTKAFARALGRPAFIPLPVAILNILFSNERAKMMTEGQKVIPKRTLASGFKYKYPNINEACKEFGHLMYKDSLSVDIQ</sequence>
<dbReference type="Pfam" id="PF01370">
    <property type="entry name" value="Epimerase"/>
    <property type="match status" value="1"/>
</dbReference>
<reference evidence="3" key="2">
    <citation type="submission" date="2015-02" db="UniProtKB">
        <authorList>
            <consortium name="EnsemblMetazoa"/>
        </authorList>
    </citation>
    <scope>IDENTIFICATION</scope>
</reference>
<dbReference type="NCBIfam" id="TIGR01777">
    <property type="entry name" value="yfcH"/>
    <property type="match status" value="1"/>
</dbReference>
<dbReference type="eggNOG" id="KOG3019">
    <property type="taxonomic scope" value="Eukaryota"/>
</dbReference>
<keyword evidence="4" id="KW-1185">Reference proteome</keyword>
<dbReference type="EMBL" id="JH431850">
    <property type="status" value="NOT_ANNOTATED_CDS"/>
    <property type="molecule type" value="Genomic_DNA"/>
</dbReference>
<dbReference type="Gene3D" id="3.40.50.720">
    <property type="entry name" value="NAD(P)-binding Rossmann-like Domain"/>
    <property type="match status" value="1"/>
</dbReference>
<evidence type="ECO:0000313" key="3">
    <source>
        <dbReference type="EnsemblMetazoa" id="SMAR008744-PA"/>
    </source>
</evidence>
<dbReference type="InterPro" id="IPR036291">
    <property type="entry name" value="NAD(P)-bd_dom_sf"/>
</dbReference>
<accession>T1J546</accession>
<proteinExistence type="predicted"/>
<evidence type="ECO:0008006" key="5">
    <source>
        <dbReference type="Google" id="ProtNLM"/>
    </source>
</evidence>
<dbReference type="SUPFAM" id="SSF51735">
    <property type="entry name" value="NAD(P)-binding Rossmann-fold domains"/>
    <property type="match status" value="1"/>
</dbReference>
<feature type="domain" description="DUF1731" evidence="2">
    <location>
        <begin position="259"/>
        <end position="304"/>
    </location>
</feature>
<dbReference type="AlphaFoldDB" id="T1J546"/>
<dbReference type="STRING" id="126957.T1J546"/>
<dbReference type="HOGENOM" id="CLU_047373_0_1_1"/>
<name>T1J546_STRMM</name>
<dbReference type="InterPro" id="IPR013549">
    <property type="entry name" value="DUF1731"/>
</dbReference>
<dbReference type="PhylomeDB" id="T1J546"/>
<evidence type="ECO:0000259" key="2">
    <source>
        <dbReference type="Pfam" id="PF08338"/>
    </source>
</evidence>
<dbReference type="Pfam" id="PF08338">
    <property type="entry name" value="DUF1731"/>
    <property type="match status" value="1"/>
</dbReference>
<dbReference type="EnsemblMetazoa" id="SMAR008744-RA">
    <property type="protein sequence ID" value="SMAR008744-PA"/>
    <property type="gene ID" value="SMAR008744"/>
</dbReference>
<feature type="domain" description="NAD-dependent epimerase/dehydratase" evidence="1">
    <location>
        <begin position="17"/>
        <end position="224"/>
    </location>
</feature>